<evidence type="ECO:0000256" key="2">
    <source>
        <dbReference type="ARBA" id="ARBA00022801"/>
    </source>
</evidence>
<dbReference type="InterPro" id="IPR002168">
    <property type="entry name" value="Lipase_GDXG_HIS_AS"/>
</dbReference>
<dbReference type="EMBL" id="MK072086">
    <property type="protein sequence ID" value="AYV78637.1"/>
    <property type="molecule type" value="Genomic_DNA"/>
</dbReference>
<dbReference type="GO" id="GO:0016787">
    <property type="term" value="F:hydrolase activity"/>
    <property type="evidence" value="ECO:0007669"/>
    <property type="project" value="UniProtKB-KW"/>
</dbReference>
<dbReference type="InterPro" id="IPR013094">
    <property type="entry name" value="AB_hydrolase_3"/>
</dbReference>
<dbReference type="InterPro" id="IPR029058">
    <property type="entry name" value="AB_hydrolase_fold"/>
</dbReference>
<dbReference type="PROSITE" id="PS01173">
    <property type="entry name" value="LIPASE_GDXG_HIS"/>
    <property type="match status" value="1"/>
</dbReference>
<organism evidence="4">
    <name type="scientific">Edafosvirus sp</name>
    <dbReference type="NCBI Taxonomy" id="2487765"/>
    <lineage>
        <taxon>Viruses</taxon>
        <taxon>Varidnaviria</taxon>
        <taxon>Bamfordvirae</taxon>
        <taxon>Nucleocytoviricota</taxon>
        <taxon>Megaviricetes</taxon>
        <taxon>Imitervirales</taxon>
        <taxon>Mimiviridae</taxon>
        <taxon>Klosneuvirinae</taxon>
    </lineage>
</organism>
<sequence>MLLKLLIFTGLFITCLSTNNPPYYKLSIEHARHICNNVPKNYPNQIIAEVYDTDISILNSTIPIRIIRPPNVTKELPVIFYFHGGGWVLGNRFTHDHIMRKIATSVKTNVIYIEYPLSPENKYPDAIVSSILTMRYMIDNHDRYNLDINKIAIVGDSAGANLAIITTYVLNYYKWINIDYLILLFPVTDATMTSLSYDQHINNIWLSKEAMNWFYESYLNDYETEKLIPYVSPIHIPINQLHVFPSVLIVTAENDVLRDEGETFAHNLMMANVDVVSVRFLGTIHDFITIPHFRETSATKMLFSIIINGLKEHLKIEN</sequence>
<proteinExistence type="inferred from homology"/>
<reference evidence="4" key="1">
    <citation type="submission" date="2018-10" db="EMBL/GenBank/DDBJ databases">
        <title>Hidden diversity of soil giant viruses.</title>
        <authorList>
            <person name="Schulz F."/>
            <person name="Alteio L."/>
            <person name="Goudeau D."/>
            <person name="Ryan E.M."/>
            <person name="Malmstrom R.R."/>
            <person name="Blanchard J."/>
            <person name="Woyke T."/>
        </authorList>
    </citation>
    <scope>NUCLEOTIDE SEQUENCE</scope>
    <source>
        <strain evidence="4">EDV1</strain>
    </source>
</reference>
<evidence type="ECO:0000256" key="1">
    <source>
        <dbReference type="ARBA" id="ARBA00010515"/>
    </source>
</evidence>
<dbReference type="PANTHER" id="PTHR48081">
    <property type="entry name" value="AB HYDROLASE SUPERFAMILY PROTEIN C4A8.06C"/>
    <property type="match status" value="1"/>
</dbReference>
<accession>A0A3G4ZUQ5</accession>
<evidence type="ECO:0000313" key="4">
    <source>
        <dbReference type="EMBL" id="AYV78637.1"/>
    </source>
</evidence>
<evidence type="ECO:0000259" key="3">
    <source>
        <dbReference type="Pfam" id="PF07859"/>
    </source>
</evidence>
<dbReference type="InterPro" id="IPR050300">
    <property type="entry name" value="GDXG_lipolytic_enzyme"/>
</dbReference>
<dbReference type="PANTHER" id="PTHR48081:SF8">
    <property type="entry name" value="ALPHA_BETA HYDROLASE FOLD-3 DOMAIN-CONTAINING PROTEIN-RELATED"/>
    <property type="match status" value="1"/>
</dbReference>
<protein>
    <submittedName>
        <fullName evidence="4">Alpha/beta hydrolase</fullName>
    </submittedName>
</protein>
<dbReference type="SUPFAM" id="SSF53474">
    <property type="entry name" value="alpha/beta-Hydrolases"/>
    <property type="match status" value="1"/>
</dbReference>
<gene>
    <name evidence="4" type="ORF">Edafosvirus21_16</name>
</gene>
<comment type="similarity">
    <text evidence="1">Belongs to the 'GDXG' lipolytic enzyme family.</text>
</comment>
<dbReference type="Pfam" id="PF07859">
    <property type="entry name" value="Abhydrolase_3"/>
    <property type="match status" value="1"/>
</dbReference>
<feature type="domain" description="Alpha/beta hydrolase fold-3" evidence="3">
    <location>
        <begin position="79"/>
        <end position="288"/>
    </location>
</feature>
<keyword evidence="2 4" id="KW-0378">Hydrolase</keyword>
<name>A0A3G4ZUQ5_9VIRU</name>
<dbReference type="Gene3D" id="3.40.50.1820">
    <property type="entry name" value="alpha/beta hydrolase"/>
    <property type="match status" value="1"/>
</dbReference>